<dbReference type="Proteomes" id="UP000199702">
    <property type="component" value="Unassembled WGS sequence"/>
</dbReference>
<evidence type="ECO:0000256" key="1">
    <source>
        <dbReference type="SAM" id="Phobius"/>
    </source>
</evidence>
<accession>A0A1H6QIX7</accession>
<evidence type="ECO:0000313" key="3">
    <source>
        <dbReference type="Proteomes" id="UP000199702"/>
    </source>
</evidence>
<evidence type="ECO:0000313" key="2">
    <source>
        <dbReference type="EMBL" id="SEI43681.1"/>
    </source>
</evidence>
<reference evidence="3" key="1">
    <citation type="submission" date="2016-10" db="EMBL/GenBank/DDBJ databases">
        <authorList>
            <person name="Varghese N."/>
            <person name="Submissions S."/>
        </authorList>
    </citation>
    <scope>NUCLEOTIDE SEQUENCE [LARGE SCALE GENOMIC DNA]</scope>
    <source>
        <strain evidence="3">DSM 17934</strain>
    </source>
</reference>
<keyword evidence="3" id="KW-1185">Reference proteome</keyword>
<dbReference type="EMBL" id="FNYA01000001">
    <property type="protein sequence ID" value="SEI43681.1"/>
    <property type="molecule type" value="Genomic_DNA"/>
</dbReference>
<keyword evidence="1" id="KW-1133">Transmembrane helix</keyword>
<dbReference type="AlphaFoldDB" id="A0A1H6QIX7"/>
<organism evidence="2 3">
    <name type="scientific">Flavobacterium terrigena</name>
    <dbReference type="NCBI Taxonomy" id="402734"/>
    <lineage>
        <taxon>Bacteria</taxon>
        <taxon>Pseudomonadati</taxon>
        <taxon>Bacteroidota</taxon>
        <taxon>Flavobacteriia</taxon>
        <taxon>Flavobacteriales</taxon>
        <taxon>Flavobacteriaceae</taxon>
        <taxon>Flavobacterium</taxon>
    </lineage>
</organism>
<protein>
    <submittedName>
        <fullName evidence="2">Uncharacterized protein</fullName>
    </submittedName>
</protein>
<feature type="transmembrane region" description="Helical" evidence="1">
    <location>
        <begin position="15"/>
        <end position="39"/>
    </location>
</feature>
<gene>
    <name evidence="2" type="ORF">SAMN05660918_0564</name>
</gene>
<keyword evidence="1" id="KW-0472">Membrane</keyword>
<name>A0A1H6QIX7_9FLAO</name>
<dbReference type="STRING" id="402734.SAMN05660918_0564"/>
<proteinExistence type="predicted"/>
<sequence length="109" mass="12835">MFIFAKINLTLVKKFFVHIIIFVFVTCLFTPPVFGLIMINEDIEKYTDVNINNFFEEEIKSHDIDLFTKCYNLNAVNTLELKKKKINSHIPVNYTSNHLDFFSPPPEFI</sequence>
<keyword evidence="1" id="KW-0812">Transmembrane</keyword>